<dbReference type="Proteomes" id="UP000323321">
    <property type="component" value="Unassembled WGS sequence"/>
</dbReference>
<evidence type="ECO:0000313" key="3">
    <source>
        <dbReference type="Proteomes" id="UP000323321"/>
    </source>
</evidence>
<reference evidence="2 4" key="2">
    <citation type="submission" date="2021-02" db="EMBL/GenBank/DDBJ databases">
        <title>Bacillus cereus VKM B-370.</title>
        <authorList>
            <person name="Kazantseva O.A."/>
            <person name="Piligrimova E.G."/>
            <person name="Buzikov R.M."/>
            <person name="Shadrin A.M."/>
        </authorList>
    </citation>
    <scope>NUCLEOTIDE SEQUENCE [LARGE SCALE GENOMIC DNA]</scope>
    <source>
        <strain evidence="2 4">VKM B-370</strain>
    </source>
</reference>
<evidence type="ECO:0000313" key="1">
    <source>
        <dbReference type="EMBL" id="KAA6471123.1"/>
    </source>
</evidence>
<accession>A0A9W7Q7N0</accession>
<evidence type="ECO:0000313" key="4">
    <source>
        <dbReference type="Proteomes" id="UP000663613"/>
    </source>
</evidence>
<organism evidence="1 3">
    <name type="scientific">Bacillus cereus</name>
    <dbReference type="NCBI Taxonomy" id="1396"/>
    <lineage>
        <taxon>Bacteria</taxon>
        <taxon>Bacillati</taxon>
        <taxon>Bacillota</taxon>
        <taxon>Bacilli</taxon>
        <taxon>Bacillales</taxon>
        <taxon>Bacillaceae</taxon>
        <taxon>Bacillus</taxon>
        <taxon>Bacillus cereus group</taxon>
    </lineage>
</organism>
<evidence type="ECO:0000313" key="2">
    <source>
        <dbReference type="EMBL" id="QRY17428.1"/>
    </source>
</evidence>
<dbReference type="Proteomes" id="UP000663613">
    <property type="component" value="Chromosome"/>
</dbReference>
<dbReference type="EMBL" id="CP070339">
    <property type="protein sequence ID" value="QRY17428.1"/>
    <property type="molecule type" value="Genomic_DNA"/>
</dbReference>
<sequence length="63" mass="7511">MVNTQGEIIREFNCTEKDLRKVKENDTEIRLVVDNSYEMVATDEQLEKLRVIKQYVFNIRCSN</sequence>
<dbReference type="EMBL" id="QSMZ01000004">
    <property type="protein sequence ID" value="KAA6471123.1"/>
    <property type="molecule type" value="Genomic_DNA"/>
</dbReference>
<proteinExistence type="predicted"/>
<protein>
    <submittedName>
        <fullName evidence="1">Uncharacterized protein</fullName>
    </submittedName>
</protein>
<reference evidence="1 3" key="1">
    <citation type="submission" date="2018-08" db="EMBL/GenBank/DDBJ databases">
        <title>Bacillus phenotypic plasticity.</title>
        <authorList>
            <person name="Hurtado E."/>
        </authorList>
    </citation>
    <scope>NUCLEOTIDE SEQUENCE [LARGE SCALE GENOMIC DNA]</scope>
    <source>
        <strain evidence="1 3">111b</strain>
    </source>
</reference>
<gene>
    <name evidence="1" type="ORF">DX932_07350</name>
    <name evidence="2" type="ORF">JTF64_09330</name>
</gene>
<dbReference type="AlphaFoldDB" id="A0A9W7Q7N0"/>
<name>A0A9W7Q7N0_BACCE</name>